<keyword evidence="2" id="KW-1185">Reference proteome</keyword>
<reference evidence="1" key="1">
    <citation type="submission" date="2020-12" db="EMBL/GenBank/DDBJ databases">
        <title>Sanguibacter suaedae sp. nov., isolated from Suaeda aralocaspica.</title>
        <authorList>
            <person name="Ma Q."/>
        </authorList>
    </citation>
    <scope>NUCLEOTIDE SEQUENCE</scope>
    <source>
        <strain evidence="1">YZGR15</strain>
    </source>
</reference>
<protein>
    <submittedName>
        <fullName evidence="1">Uncharacterized protein</fullName>
    </submittedName>
</protein>
<sequence length="227" mass="24405">MIDAPSSAALLASRLPGPANLRAWSVSMAALDAVLCPEREYRLYSYDAAYADGEAMASMDNGAGDTYAILFTPAGVLVRGFDHEAPLSPFTQDPPAPFPGLLESVPARLADTLGAAPYVLDGVPLVTVLLWRLADADTWTVAPVEYPRTWDEQHLDVDGARWLFSGLDGNPDTSVDHARDYFERAVDRTVVEHFFAHAPATAEIVRALGADPATVLPELHAMGYPVA</sequence>
<gene>
    <name evidence="1" type="ORF">JAV76_02460</name>
</gene>
<proteinExistence type="predicted"/>
<dbReference type="RefSeq" id="WP_198732450.1">
    <property type="nucleotide sequence ID" value="NZ_JAEINH010000002.1"/>
</dbReference>
<accession>A0A934MA52</accession>
<evidence type="ECO:0000313" key="1">
    <source>
        <dbReference type="EMBL" id="MBI9113876.1"/>
    </source>
</evidence>
<dbReference type="AlphaFoldDB" id="A0A934MA52"/>
<evidence type="ECO:0000313" key="2">
    <source>
        <dbReference type="Proteomes" id="UP000602087"/>
    </source>
</evidence>
<name>A0A934MA52_9MICO</name>
<organism evidence="1 2">
    <name type="scientific">Sanguibacter suaedae</name>
    <dbReference type="NCBI Taxonomy" id="2795737"/>
    <lineage>
        <taxon>Bacteria</taxon>
        <taxon>Bacillati</taxon>
        <taxon>Actinomycetota</taxon>
        <taxon>Actinomycetes</taxon>
        <taxon>Micrococcales</taxon>
        <taxon>Sanguibacteraceae</taxon>
        <taxon>Sanguibacter</taxon>
    </lineage>
</organism>
<comment type="caution">
    <text evidence="1">The sequence shown here is derived from an EMBL/GenBank/DDBJ whole genome shotgun (WGS) entry which is preliminary data.</text>
</comment>
<dbReference type="Proteomes" id="UP000602087">
    <property type="component" value="Unassembled WGS sequence"/>
</dbReference>
<dbReference type="EMBL" id="JAEINH010000002">
    <property type="protein sequence ID" value="MBI9113876.1"/>
    <property type="molecule type" value="Genomic_DNA"/>
</dbReference>